<evidence type="ECO:0000313" key="2">
    <source>
        <dbReference type="EMBL" id="CAE0705451.1"/>
    </source>
</evidence>
<evidence type="ECO:0000256" key="1">
    <source>
        <dbReference type="SAM" id="MobiDB-lite"/>
    </source>
</evidence>
<name>A0A7S4A6M6_9STRA</name>
<protein>
    <submittedName>
        <fullName evidence="2">Uncharacterized protein</fullName>
    </submittedName>
</protein>
<gene>
    <name evidence="2" type="ORF">PCAL00307_LOCUS20900</name>
</gene>
<sequence length="168" mass="18233">MFGVDSDDGFDDEAPQRVDAAAGPATVERRLEKWDALARTLSDDDEDTNNNEKEAAAAYARLVEVCGEGPNDWEVVHDRVAVREHPSTAAPLLGMRRKGAIISVEHAREGLWLKLAGEAGWMLAHGRELGLGQLVRPCDATTTPAPGARDTDRAMPHVKTWARVSADP</sequence>
<accession>A0A7S4A6M6</accession>
<proteinExistence type="predicted"/>
<dbReference type="AlphaFoldDB" id="A0A7S4A6M6"/>
<feature type="region of interest" description="Disordered" evidence="1">
    <location>
        <begin position="1"/>
        <end position="25"/>
    </location>
</feature>
<feature type="compositionally biased region" description="Acidic residues" evidence="1">
    <location>
        <begin position="1"/>
        <end position="13"/>
    </location>
</feature>
<organism evidence="2">
    <name type="scientific">Pelagomonas calceolata</name>
    <dbReference type="NCBI Taxonomy" id="35677"/>
    <lineage>
        <taxon>Eukaryota</taxon>
        <taxon>Sar</taxon>
        <taxon>Stramenopiles</taxon>
        <taxon>Ochrophyta</taxon>
        <taxon>Pelagophyceae</taxon>
        <taxon>Pelagomonadales</taxon>
        <taxon>Pelagomonadaceae</taxon>
        <taxon>Pelagomonas</taxon>
    </lineage>
</organism>
<reference evidence="2" key="1">
    <citation type="submission" date="2021-01" db="EMBL/GenBank/DDBJ databases">
        <authorList>
            <person name="Corre E."/>
            <person name="Pelletier E."/>
            <person name="Niang G."/>
            <person name="Scheremetjew M."/>
            <person name="Finn R."/>
            <person name="Kale V."/>
            <person name="Holt S."/>
            <person name="Cochrane G."/>
            <person name="Meng A."/>
            <person name="Brown T."/>
            <person name="Cohen L."/>
        </authorList>
    </citation>
    <scope>NUCLEOTIDE SEQUENCE</scope>
    <source>
        <strain evidence="2">CCMP1756</strain>
    </source>
</reference>
<dbReference type="EMBL" id="HBIW01024232">
    <property type="protein sequence ID" value="CAE0705451.1"/>
    <property type="molecule type" value="Transcribed_RNA"/>
</dbReference>